<evidence type="ECO:0000256" key="1">
    <source>
        <dbReference type="SAM" id="MobiDB-lite"/>
    </source>
</evidence>
<dbReference type="SUPFAM" id="SSF63825">
    <property type="entry name" value="YWTD domain"/>
    <property type="match status" value="1"/>
</dbReference>
<dbReference type="EMBL" id="JACIEH010000002">
    <property type="protein sequence ID" value="MBB4099236.1"/>
    <property type="molecule type" value="Genomic_DNA"/>
</dbReference>
<dbReference type="Proteomes" id="UP000557392">
    <property type="component" value="Unassembled WGS sequence"/>
</dbReference>
<feature type="region of interest" description="Disordered" evidence="1">
    <location>
        <begin position="1"/>
        <end position="36"/>
    </location>
</feature>
<comment type="caution">
    <text evidence="3">The sequence shown here is derived from an EMBL/GenBank/DDBJ whole genome shotgun (WGS) entry which is preliminary data.</text>
</comment>
<evidence type="ECO:0000313" key="3">
    <source>
        <dbReference type="EMBL" id="MBB4099236.1"/>
    </source>
</evidence>
<dbReference type="NCBIfam" id="TIGR03032">
    <property type="entry name" value="TIGR03032 family protein"/>
    <property type="match status" value="1"/>
</dbReference>
<dbReference type="InterPro" id="IPR017481">
    <property type="entry name" value="CHP03032"/>
</dbReference>
<proteinExistence type="predicted"/>
<reference evidence="3 4" key="1">
    <citation type="submission" date="2020-08" db="EMBL/GenBank/DDBJ databases">
        <title>Genomic Encyclopedia of Type Strains, Phase IV (KMG-IV): sequencing the most valuable type-strain genomes for metagenomic binning, comparative biology and taxonomic classification.</title>
        <authorList>
            <person name="Goeker M."/>
        </authorList>
    </citation>
    <scope>NUCLEOTIDE SEQUENCE [LARGE SCALE GENOMIC DNA]</scope>
    <source>
        <strain evidence="3 4">DSM 101806</strain>
    </source>
</reference>
<dbReference type="Pfam" id="PF16261">
    <property type="entry name" value="DUF4915"/>
    <property type="match status" value="1"/>
</dbReference>
<gene>
    <name evidence="3" type="ORF">GGR46_002800</name>
</gene>
<feature type="domain" description="Conserved hypothetical protein CHP03032" evidence="2">
    <location>
        <begin position="43"/>
        <end position="357"/>
    </location>
</feature>
<keyword evidence="4" id="KW-1185">Reference proteome</keyword>
<accession>A0A7W6JTG8</accession>
<organism evidence="3 4">
    <name type="scientific">Sphingomonas kyeonggiensis</name>
    <dbReference type="NCBI Taxonomy" id="1268553"/>
    <lineage>
        <taxon>Bacteria</taxon>
        <taxon>Pseudomonadati</taxon>
        <taxon>Pseudomonadota</taxon>
        <taxon>Alphaproteobacteria</taxon>
        <taxon>Sphingomonadales</taxon>
        <taxon>Sphingomonadaceae</taxon>
        <taxon>Sphingomonas</taxon>
    </lineage>
</organism>
<protein>
    <submittedName>
        <fullName evidence="3">Uncharacterized protein (TIGR03032 family)</fullName>
    </submittedName>
</protein>
<name>A0A7W6JTG8_9SPHN</name>
<evidence type="ECO:0000259" key="2">
    <source>
        <dbReference type="Pfam" id="PF16261"/>
    </source>
</evidence>
<dbReference type="AlphaFoldDB" id="A0A7W6JTG8"/>
<sequence length="385" mass="41573">MTKAQENATGNGAAVNTGAASAPDAPPPAPAPGTSQISVSRGLSGWLAAHQTSLAFSSYQTGQLFLVGRQPNGTVSFNQQNFSRAMGLSWSHGRLYLGSLCQVWRLENMLRPGERGNEAFDVVLVPRNAQTTGDIDIHELGVDGDGRVIFVNTKYSCLCTPDLTHSFKPIWKPPFISRLAPEDRCHLNGMAMADGRPAYVTAVSRSDVLTGWRERRHEGGVIVEVQTGRIVTDQLSMPHSPRVVNGRLYALDSGRGQIIEVDPRTGEKRDIAFCPGFLRGMTIHDGHAIVTVSKPRDGTFKHLSLDGELKARDAEAWCGLLIVDLATGNLVEWIRLEGHITELFDVTAMPGVACPMAVGPDTPEMRGTISFDAALLDSTPLPRAA</sequence>
<feature type="compositionally biased region" description="Low complexity" evidence="1">
    <location>
        <begin position="7"/>
        <end position="23"/>
    </location>
</feature>
<dbReference type="RefSeq" id="WP_183998529.1">
    <property type="nucleotide sequence ID" value="NZ_JACIEH010000002.1"/>
</dbReference>
<evidence type="ECO:0000313" key="4">
    <source>
        <dbReference type="Proteomes" id="UP000557392"/>
    </source>
</evidence>